<dbReference type="EMBL" id="PGLV01000001">
    <property type="protein sequence ID" value="POZ57073.1"/>
    <property type="molecule type" value="Genomic_DNA"/>
</dbReference>
<proteinExistence type="predicted"/>
<keyword evidence="2" id="KW-1185">Reference proteome</keyword>
<evidence type="ECO:0000313" key="2">
    <source>
        <dbReference type="Proteomes" id="UP000237319"/>
    </source>
</evidence>
<dbReference type="AlphaFoldDB" id="A0A2S5D1X6"/>
<protein>
    <submittedName>
        <fullName evidence="1">Uncharacterized protein</fullName>
    </submittedName>
</protein>
<comment type="caution">
    <text evidence="1">The sequence shown here is derived from an EMBL/GenBank/DDBJ whole genome shotgun (WGS) entry which is preliminary data.</text>
</comment>
<reference evidence="1 2" key="1">
    <citation type="submission" date="2017-11" db="EMBL/GenBank/DDBJ databases">
        <title>Genome sequence of Lysinibacillus sphaericus, a lignin-degrading bacteria isolated from municipal solid waste soil.</title>
        <authorList>
            <person name="Persinoti G.F."/>
            <person name="Paixao D.A."/>
            <person name="Bugg T.D."/>
            <person name="Squina F.M."/>
        </authorList>
    </citation>
    <scope>NUCLEOTIDE SEQUENCE [LARGE SCALE GENOMIC DNA]</scope>
    <source>
        <strain evidence="1 2">A1</strain>
    </source>
</reference>
<organism evidence="1 2">
    <name type="scientific">Lysinibacillus sphaericus</name>
    <name type="common">Bacillus sphaericus</name>
    <dbReference type="NCBI Taxonomy" id="1421"/>
    <lineage>
        <taxon>Bacteria</taxon>
        <taxon>Bacillati</taxon>
        <taxon>Bacillota</taxon>
        <taxon>Bacilli</taxon>
        <taxon>Bacillales</taxon>
        <taxon>Bacillaceae</taxon>
        <taxon>Lysinibacillus</taxon>
    </lineage>
</organism>
<dbReference type="Proteomes" id="UP000237319">
    <property type="component" value="Unassembled WGS sequence"/>
</dbReference>
<name>A0A2S5D1X6_LYSSH</name>
<evidence type="ECO:0000313" key="1">
    <source>
        <dbReference type="EMBL" id="POZ57073.1"/>
    </source>
</evidence>
<dbReference type="RefSeq" id="WP_103977034.1">
    <property type="nucleotide sequence ID" value="NZ_PGLV01000001.1"/>
</dbReference>
<gene>
    <name evidence="1" type="ORF">LYSIN_01856</name>
</gene>
<sequence length="145" mass="16807">MSILLWESAPLSNRDLNIPSNDNTHLTGQINLDAGKNLIPNFQTYFRNTVFNTLAWDHKRRQFPHIEYADCDFEVLLEGHNIGNFTLELVHSTDFTSKTALQNNAMTKIKWGSLRHHIGNPNYLNKTLKIYRTNSIPYTYLLEIS</sequence>
<accession>A0A2S5D1X6</accession>